<protein>
    <submittedName>
        <fullName evidence="2">Uncharacterized protein</fullName>
    </submittedName>
</protein>
<feature type="compositionally biased region" description="Polar residues" evidence="1">
    <location>
        <begin position="53"/>
        <end position="72"/>
    </location>
</feature>
<dbReference type="AlphaFoldDB" id="A0A9P4HT69"/>
<reference evidence="2" key="1">
    <citation type="journal article" date="2020" name="Stud. Mycol.">
        <title>101 Dothideomycetes genomes: a test case for predicting lifestyles and emergence of pathogens.</title>
        <authorList>
            <person name="Haridas S."/>
            <person name="Albert R."/>
            <person name="Binder M."/>
            <person name="Bloem J."/>
            <person name="Labutti K."/>
            <person name="Salamov A."/>
            <person name="Andreopoulos B."/>
            <person name="Baker S."/>
            <person name="Barry K."/>
            <person name="Bills G."/>
            <person name="Bluhm B."/>
            <person name="Cannon C."/>
            <person name="Castanera R."/>
            <person name="Culley D."/>
            <person name="Daum C."/>
            <person name="Ezra D."/>
            <person name="Gonzalez J."/>
            <person name="Henrissat B."/>
            <person name="Kuo A."/>
            <person name="Liang C."/>
            <person name="Lipzen A."/>
            <person name="Lutzoni F."/>
            <person name="Magnuson J."/>
            <person name="Mondo S."/>
            <person name="Nolan M."/>
            <person name="Ohm R."/>
            <person name="Pangilinan J."/>
            <person name="Park H.-J."/>
            <person name="Ramirez L."/>
            <person name="Alfaro M."/>
            <person name="Sun H."/>
            <person name="Tritt A."/>
            <person name="Yoshinaga Y."/>
            <person name="Zwiers L.-H."/>
            <person name="Turgeon B."/>
            <person name="Goodwin S."/>
            <person name="Spatafora J."/>
            <person name="Crous P."/>
            <person name="Grigoriev I."/>
        </authorList>
    </citation>
    <scope>NUCLEOTIDE SEQUENCE</scope>
    <source>
        <strain evidence="2">CBS 121410</strain>
    </source>
</reference>
<name>A0A9P4HT69_9PEZI</name>
<evidence type="ECO:0000313" key="3">
    <source>
        <dbReference type="Proteomes" id="UP000799776"/>
    </source>
</evidence>
<keyword evidence="3" id="KW-1185">Reference proteome</keyword>
<evidence type="ECO:0000256" key="1">
    <source>
        <dbReference type="SAM" id="MobiDB-lite"/>
    </source>
</evidence>
<evidence type="ECO:0000313" key="2">
    <source>
        <dbReference type="EMBL" id="KAF2084845.1"/>
    </source>
</evidence>
<dbReference type="Proteomes" id="UP000799776">
    <property type="component" value="Unassembled WGS sequence"/>
</dbReference>
<gene>
    <name evidence="2" type="ORF">K490DRAFT_68259</name>
</gene>
<comment type="caution">
    <text evidence="2">The sequence shown here is derived from an EMBL/GenBank/DDBJ whole genome shotgun (WGS) entry which is preliminary data.</text>
</comment>
<dbReference type="EMBL" id="ML978736">
    <property type="protein sequence ID" value="KAF2084845.1"/>
    <property type="molecule type" value="Genomic_DNA"/>
</dbReference>
<organism evidence="2 3">
    <name type="scientific">Saccharata proteae CBS 121410</name>
    <dbReference type="NCBI Taxonomy" id="1314787"/>
    <lineage>
        <taxon>Eukaryota</taxon>
        <taxon>Fungi</taxon>
        <taxon>Dikarya</taxon>
        <taxon>Ascomycota</taxon>
        <taxon>Pezizomycotina</taxon>
        <taxon>Dothideomycetes</taxon>
        <taxon>Dothideomycetes incertae sedis</taxon>
        <taxon>Botryosphaeriales</taxon>
        <taxon>Saccharataceae</taxon>
        <taxon>Saccharata</taxon>
    </lineage>
</organism>
<dbReference type="OrthoDB" id="3874180at2759"/>
<feature type="compositionally biased region" description="Acidic residues" evidence="1">
    <location>
        <begin position="124"/>
        <end position="152"/>
    </location>
</feature>
<feature type="region of interest" description="Disordered" evidence="1">
    <location>
        <begin position="14"/>
        <end position="152"/>
    </location>
</feature>
<feature type="compositionally biased region" description="Polar residues" evidence="1">
    <location>
        <begin position="22"/>
        <end position="43"/>
    </location>
</feature>
<feature type="compositionally biased region" description="Acidic residues" evidence="1">
    <location>
        <begin position="77"/>
        <end position="102"/>
    </location>
</feature>
<accession>A0A9P4HT69</accession>
<sequence length="752" mass="84489">MEWEASFNNFGRLSLFDGFSPRNPNSEESITRRNQFQLRQSNEPRLGWAAWNPINNASRWDTGRTQPRQEAYTSAPLEDDNDDESVEENSEDDDGENYGENDGETHGENDGTNGGWNAWNHGEDDGENDEQDDEDGEESDENEYEEDEEDEEAARILHEQAKANWASCSPVLLPYYLMSKVILTERVVVTWADSVDQVHGLGCATETNDTDPELLFDVFMHENHMLALLRLSVAVKGGGKSKLRVFDLVLPLHSSTFDYHKIKTSTIQSNSIRDAIIRARLPGQSHEVYHVQVRLTDDSARVVTAFKRRPSTKESIFAATSDTAHELLCGLFHLSDTSDLSLYMATSMYANVGLAAIKLALTGGHIERWLPEDMSMLFDGRPAMEVSRSDLAERITSRFRNNVGQSKQPPTETENCADDTAPAPPYVQIPHTPEVDRRISRLLNQRSPGTLEILKEILVEDSVGSLGPASTRNSPAPGAGLAPTQTALPPVLSWPHWPNDINVDGKQGFSGAIPSTVAGTDLAEDCRCSHDANSESNRYGRFQQGHRNEKRNDQALEAVHDRVSRDNHDKEYDLARHTAMLQQTSGTSHSKHKRRRINDISPADHTPCYRLEKWLNLALEQNDLVYQLSALERFFDSFSDRRDTSDTDLDEKFAYATAVVACDARGSWRQQLDDRGFRELVADIQALVFAALQRDPCAADRMWPSFMELGSAAPARLEGSFAEYNRIKSRILTNMFAKKPVLSEHRRHIVDA</sequence>
<proteinExistence type="predicted"/>